<name>A0A4Q0YSK7_9GAMM</name>
<evidence type="ECO:0000313" key="2">
    <source>
        <dbReference type="EMBL" id="RXJ74227.1"/>
    </source>
</evidence>
<reference evidence="2 3" key="1">
    <citation type="submission" date="2017-10" db="EMBL/GenBank/DDBJ databases">
        <title>Nyctiphanis sp. nov., isolated from the stomach of the euphausiid Nyctiphanes simplex (Hansen, 1911) in the Gulf of California.</title>
        <authorList>
            <person name="Gomez-Gil B."/>
            <person name="Aguilar-Mendez M."/>
            <person name="Lopez-Cortes A."/>
            <person name="Gomez-Gutierrez J."/>
            <person name="Roque A."/>
            <person name="Lang E."/>
            <person name="Gonzalez-Castillo A."/>
        </authorList>
    </citation>
    <scope>NUCLEOTIDE SEQUENCE [LARGE SCALE GENOMIC DNA]</scope>
    <source>
        <strain evidence="2 3">CAIM 600</strain>
    </source>
</reference>
<dbReference type="Proteomes" id="UP000290287">
    <property type="component" value="Unassembled WGS sequence"/>
</dbReference>
<accession>A0A4Q0YSK7</accession>
<feature type="signal peptide" evidence="1">
    <location>
        <begin position="1"/>
        <end position="23"/>
    </location>
</feature>
<sequence length="158" mass="16271">MKLAGILLSTAMGLGAFSGSAAATEHNFGLGMGSNFNGVGAYYGMNVSDAMVYASAGCLALVQTSGNDFNSDCGVGAGYLNTALLFPGEGKHAVGVHVGSGYNTVNDDSEFQVFVAPQYVYYVNGQNKPGAQFGGSVMLAETDGDIVESLMLNMGYQF</sequence>
<organism evidence="2 3">
    <name type="scientific">Veronia nyctiphanis</name>
    <dbReference type="NCBI Taxonomy" id="1278244"/>
    <lineage>
        <taxon>Bacteria</taxon>
        <taxon>Pseudomonadati</taxon>
        <taxon>Pseudomonadota</taxon>
        <taxon>Gammaproteobacteria</taxon>
        <taxon>Vibrionales</taxon>
        <taxon>Vibrionaceae</taxon>
        <taxon>Veronia</taxon>
    </lineage>
</organism>
<evidence type="ECO:0000313" key="3">
    <source>
        <dbReference type="Proteomes" id="UP000290287"/>
    </source>
</evidence>
<dbReference type="EMBL" id="PEIB01000003">
    <property type="protein sequence ID" value="RXJ74227.1"/>
    <property type="molecule type" value="Genomic_DNA"/>
</dbReference>
<gene>
    <name evidence="2" type="ORF">CS022_03940</name>
</gene>
<keyword evidence="1" id="KW-0732">Signal</keyword>
<keyword evidence="3" id="KW-1185">Reference proteome</keyword>
<dbReference type="OrthoDB" id="9848218at2"/>
<feature type="chain" id="PRO_5020579740" description="Outer membrane protein beta-barrel domain-containing protein" evidence="1">
    <location>
        <begin position="24"/>
        <end position="158"/>
    </location>
</feature>
<evidence type="ECO:0008006" key="4">
    <source>
        <dbReference type="Google" id="ProtNLM"/>
    </source>
</evidence>
<comment type="caution">
    <text evidence="2">The sequence shown here is derived from an EMBL/GenBank/DDBJ whole genome shotgun (WGS) entry which is preliminary data.</text>
</comment>
<dbReference type="AlphaFoldDB" id="A0A4Q0YSK7"/>
<evidence type="ECO:0000256" key="1">
    <source>
        <dbReference type="SAM" id="SignalP"/>
    </source>
</evidence>
<dbReference type="RefSeq" id="WP_129121188.1">
    <property type="nucleotide sequence ID" value="NZ_PEIB01000003.1"/>
</dbReference>
<protein>
    <recommendedName>
        <fullName evidence="4">Outer membrane protein beta-barrel domain-containing protein</fullName>
    </recommendedName>
</protein>
<proteinExistence type="predicted"/>